<dbReference type="AlphaFoldDB" id="A0AAV4HGV1"/>
<proteinExistence type="predicted"/>
<reference evidence="2 3" key="1">
    <citation type="journal article" date="2021" name="Elife">
        <title>Chloroplast acquisition without the gene transfer in kleptoplastic sea slugs, Plakobranchus ocellatus.</title>
        <authorList>
            <person name="Maeda T."/>
            <person name="Takahashi S."/>
            <person name="Yoshida T."/>
            <person name="Shimamura S."/>
            <person name="Takaki Y."/>
            <person name="Nagai Y."/>
            <person name="Toyoda A."/>
            <person name="Suzuki Y."/>
            <person name="Arimoto A."/>
            <person name="Ishii H."/>
            <person name="Satoh N."/>
            <person name="Nishiyama T."/>
            <person name="Hasebe M."/>
            <person name="Maruyama T."/>
            <person name="Minagawa J."/>
            <person name="Obokata J."/>
            <person name="Shigenobu S."/>
        </authorList>
    </citation>
    <scope>NUCLEOTIDE SEQUENCE [LARGE SCALE GENOMIC DNA]</scope>
</reference>
<gene>
    <name evidence="2" type="ORF">ElyMa_004460400</name>
</gene>
<keyword evidence="3" id="KW-1185">Reference proteome</keyword>
<dbReference type="EMBL" id="BMAT01009017">
    <property type="protein sequence ID" value="GFR96789.1"/>
    <property type="molecule type" value="Genomic_DNA"/>
</dbReference>
<accession>A0AAV4HGV1</accession>
<sequence>MITENAASLKEVQIRTEKARQKFWENKELIQRNIGLNTKEKNPGVLHILSFQPILPSMDLFQDGSKADTDVRNVVLQETSQGSTDREEKQQRNYTNGQCR</sequence>
<protein>
    <submittedName>
        <fullName evidence="2">Uncharacterized protein</fullName>
    </submittedName>
</protein>
<evidence type="ECO:0000256" key="1">
    <source>
        <dbReference type="SAM" id="MobiDB-lite"/>
    </source>
</evidence>
<feature type="region of interest" description="Disordered" evidence="1">
    <location>
        <begin position="77"/>
        <end position="100"/>
    </location>
</feature>
<organism evidence="2 3">
    <name type="scientific">Elysia marginata</name>
    <dbReference type="NCBI Taxonomy" id="1093978"/>
    <lineage>
        <taxon>Eukaryota</taxon>
        <taxon>Metazoa</taxon>
        <taxon>Spiralia</taxon>
        <taxon>Lophotrochozoa</taxon>
        <taxon>Mollusca</taxon>
        <taxon>Gastropoda</taxon>
        <taxon>Heterobranchia</taxon>
        <taxon>Euthyneura</taxon>
        <taxon>Panpulmonata</taxon>
        <taxon>Sacoglossa</taxon>
        <taxon>Placobranchoidea</taxon>
        <taxon>Plakobranchidae</taxon>
        <taxon>Elysia</taxon>
    </lineage>
</organism>
<comment type="caution">
    <text evidence="2">The sequence shown here is derived from an EMBL/GenBank/DDBJ whole genome shotgun (WGS) entry which is preliminary data.</text>
</comment>
<name>A0AAV4HGV1_9GAST</name>
<evidence type="ECO:0000313" key="2">
    <source>
        <dbReference type="EMBL" id="GFR96789.1"/>
    </source>
</evidence>
<dbReference type="Proteomes" id="UP000762676">
    <property type="component" value="Unassembled WGS sequence"/>
</dbReference>
<evidence type="ECO:0000313" key="3">
    <source>
        <dbReference type="Proteomes" id="UP000762676"/>
    </source>
</evidence>